<feature type="compositionally biased region" description="Basic residues" evidence="1">
    <location>
        <begin position="754"/>
        <end position="768"/>
    </location>
</feature>
<evidence type="ECO:0000313" key="3">
    <source>
        <dbReference type="EMBL" id="RZC52930.1"/>
    </source>
</evidence>
<dbReference type="PROSITE" id="PS50812">
    <property type="entry name" value="PWWP"/>
    <property type="match status" value="1"/>
</dbReference>
<evidence type="ECO:0000256" key="1">
    <source>
        <dbReference type="SAM" id="MobiDB-lite"/>
    </source>
</evidence>
<dbReference type="SMART" id="SM00293">
    <property type="entry name" value="PWWP"/>
    <property type="match status" value="1"/>
</dbReference>
<feature type="compositionally biased region" description="Basic and acidic residues" evidence="1">
    <location>
        <begin position="536"/>
        <end position="549"/>
    </location>
</feature>
<feature type="domain" description="PWWP" evidence="2">
    <location>
        <begin position="333"/>
        <end position="396"/>
    </location>
</feature>
<dbReference type="Pfam" id="PF00855">
    <property type="entry name" value="PWWP"/>
    <property type="match status" value="1"/>
</dbReference>
<feature type="compositionally biased region" description="Acidic residues" evidence="1">
    <location>
        <begin position="169"/>
        <end position="183"/>
    </location>
</feature>
<dbReference type="InterPro" id="IPR053063">
    <property type="entry name" value="PWWP_domain_containing_PDP"/>
</dbReference>
<dbReference type="AlphaFoldDB" id="A0A4Y7IYQ5"/>
<sequence length="967" mass="104468">MEEVAMNPNDLNPNTTTPMEEISTISMDSSTTSSSVTTTTTTITQISVSEKLQITDEQVRVSGFGSGSLLKPLVKCSEKVSESKFQVESVVGSVSVNKEVGENGGGVLEEVEIRVSEMEKVEEISDVVVLSEEEEEKEDVVGSVSVNKENGVVVLEEGENRKEIRVSEMETEEGAGAIEEEEKQDLVVDDEKMVCENVNGGDESMSAASEEEEEEDVSGGDDKTSTGDNKMGSPVDDGDESMSAASEEDVSGGDVETTTGDKAEEAEEEEEEEEENMVGVDVKEDSSLAAEGISGAVKTTGKGGGTKAEEQGICKNMGEIVKHNEKEGNEYSASDLVWGKVSSHPWWPGQIFDPQAASKLAKKHQKHDRKRLLVAYFGDQTFAWNVASSLKPFEANFSQMERQTDMEEFRFAIGSALDEISRRVQRGLLCSCVPDEACSEIKSQIITNAGIRAESSRRDGVDRNVGAATFEPGKVVENIKNFALNPLGGCDKMENVVTRAQLAAFYRSKGHPRMAEYGIWGGLLDPDFQMPALTSKTEEAPSEKRKLGSQDKPPSTPTPGGKKQKSVGSFSDDLAGKTGKEGLSQSSNEDAEFRTPGSFKVGESLRRVASQLKGSPPILNSSGGRSRKSACKIDRSSEKLNEKSKKRKITIPKEYSDPDEMLSQLHLAARDPMKGYSFLTIIVGFFTDYRNSINLDQSGSGKKKSSQLKSSGGRDGKLSKFEANAAEIYSDEEDDPYWTDMISGGTPEEQSPRKVQKRKRKPTPKAKSKKDSSIVELEKNPPSSPSLVIEEYSSSDESEGSIYTIDSKQPDPDVSTNLITEAPAVSNIIKNNADDPSPTALVLNFTQAESIPLETDLNKIFSRFGPLLESDTEVTRKCCRAKVVFKNRNDAEVAFSSAGKFSIFGPALASYQLRYLSSTPSTASPCPPPAASPCPLPATSPCPPPAASPAPLSTTSACPTLTVEETN</sequence>
<feature type="compositionally biased region" description="Basic and acidic residues" evidence="1">
    <location>
        <begin position="184"/>
        <end position="194"/>
    </location>
</feature>
<feature type="compositionally biased region" description="Basic and acidic residues" evidence="1">
    <location>
        <begin position="631"/>
        <end position="643"/>
    </location>
</feature>
<feature type="compositionally biased region" description="Low complexity" evidence="1">
    <location>
        <begin position="949"/>
        <end position="960"/>
    </location>
</feature>
<feature type="compositionally biased region" description="Basic and acidic residues" evidence="1">
    <location>
        <begin position="769"/>
        <end position="779"/>
    </location>
</feature>
<reference evidence="3 4" key="1">
    <citation type="journal article" date="2018" name="Science">
        <title>The opium poppy genome and morphinan production.</title>
        <authorList>
            <person name="Guo L."/>
            <person name="Winzer T."/>
            <person name="Yang X."/>
            <person name="Li Y."/>
            <person name="Ning Z."/>
            <person name="He Z."/>
            <person name="Teodor R."/>
            <person name="Lu Y."/>
            <person name="Bowser T.A."/>
            <person name="Graham I.A."/>
            <person name="Ye K."/>
        </authorList>
    </citation>
    <scope>NUCLEOTIDE SEQUENCE [LARGE SCALE GENOMIC DNA]</scope>
    <source>
        <strain evidence="4">cv. HN1</strain>
        <tissue evidence="3">Leaves</tissue>
    </source>
</reference>
<dbReference type="CDD" id="cd05162">
    <property type="entry name" value="PWWP"/>
    <property type="match status" value="1"/>
</dbReference>
<proteinExistence type="predicted"/>
<dbReference type="SUPFAM" id="SSF63748">
    <property type="entry name" value="Tudor/PWWP/MBT"/>
    <property type="match status" value="1"/>
</dbReference>
<dbReference type="Gene3D" id="2.30.30.140">
    <property type="match status" value="1"/>
</dbReference>
<organism evidence="3 4">
    <name type="scientific">Papaver somniferum</name>
    <name type="common">Opium poppy</name>
    <dbReference type="NCBI Taxonomy" id="3469"/>
    <lineage>
        <taxon>Eukaryota</taxon>
        <taxon>Viridiplantae</taxon>
        <taxon>Streptophyta</taxon>
        <taxon>Embryophyta</taxon>
        <taxon>Tracheophyta</taxon>
        <taxon>Spermatophyta</taxon>
        <taxon>Magnoliopsida</taxon>
        <taxon>Ranunculales</taxon>
        <taxon>Papaveraceae</taxon>
        <taxon>Papaveroideae</taxon>
        <taxon>Papaver</taxon>
    </lineage>
</organism>
<dbReference type="PANTHER" id="PTHR42851:SF4">
    <property type="entry name" value="PWWP DOMAIN-CONTAINING PROTEIN"/>
    <property type="match status" value="1"/>
</dbReference>
<feature type="region of interest" description="Disordered" evidence="1">
    <location>
        <begin position="922"/>
        <end position="967"/>
    </location>
</feature>
<evidence type="ECO:0000313" key="4">
    <source>
        <dbReference type="Proteomes" id="UP000316621"/>
    </source>
</evidence>
<feature type="region of interest" description="Disordered" evidence="1">
    <location>
        <begin position="694"/>
        <end position="813"/>
    </location>
</feature>
<dbReference type="OMA" id="YMKELAC"/>
<feature type="compositionally biased region" description="Pro residues" evidence="1">
    <location>
        <begin position="925"/>
        <end position="948"/>
    </location>
</feature>
<dbReference type="PANTHER" id="PTHR42851">
    <property type="entry name" value="ALDOLASE-RELATED"/>
    <property type="match status" value="1"/>
</dbReference>
<feature type="region of interest" description="Disordered" evidence="1">
    <location>
        <begin position="535"/>
        <end position="655"/>
    </location>
</feature>
<dbReference type="Gramene" id="RZC52930">
    <property type="protein sequence ID" value="RZC52930"/>
    <property type="gene ID" value="C5167_021361"/>
</dbReference>
<feature type="compositionally biased region" description="Acidic residues" evidence="1">
    <location>
        <begin position="236"/>
        <end position="251"/>
    </location>
</feature>
<dbReference type="InterPro" id="IPR000313">
    <property type="entry name" value="PWWP_dom"/>
</dbReference>
<protein>
    <recommendedName>
        <fullName evidence="2">PWWP domain-containing protein</fullName>
    </recommendedName>
</protein>
<dbReference type="EMBL" id="CM010716">
    <property type="protein sequence ID" value="RZC52930.1"/>
    <property type="molecule type" value="Genomic_DNA"/>
</dbReference>
<feature type="compositionally biased region" description="Acidic residues" evidence="1">
    <location>
        <begin position="264"/>
        <end position="276"/>
    </location>
</feature>
<gene>
    <name evidence="3" type="ORF">C5167_021361</name>
</gene>
<feature type="compositionally biased region" description="Acidic residues" evidence="1">
    <location>
        <begin position="209"/>
        <end position="219"/>
    </location>
</feature>
<dbReference type="Proteomes" id="UP000316621">
    <property type="component" value="Chromosome 2"/>
</dbReference>
<feature type="region of interest" description="Disordered" evidence="1">
    <location>
        <begin position="167"/>
        <end position="279"/>
    </location>
</feature>
<accession>A0A4Y7IYQ5</accession>
<dbReference type="STRING" id="3469.A0A4Y7IYQ5"/>
<evidence type="ECO:0000259" key="2">
    <source>
        <dbReference type="PROSITE" id="PS50812"/>
    </source>
</evidence>
<name>A0A4Y7IYQ5_PAPSO</name>
<keyword evidence="4" id="KW-1185">Reference proteome</keyword>